<proteinExistence type="predicted"/>
<sequence length="170" mass="20018">LILVQKFRKRTSFLEYMVHVLTKSVLESSSQNEDILGWYDETQTFLSKRNELMLGPWRMIIKKQDGLVQIQGSNENKYAAAITEFSPERLKKKKIQQQMSLPATIPDKKQKTKQMFTKKMLRSKPSKYHFLIPTGTTEQKRVELEQKQKPVCLYLDPVLIFRHTIKVCIK</sequence>
<dbReference type="EMBL" id="CAJNOK010045635">
    <property type="protein sequence ID" value="CAF1579905.1"/>
    <property type="molecule type" value="Genomic_DNA"/>
</dbReference>
<dbReference type="Proteomes" id="UP000677228">
    <property type="component" value="Unassembled WGS sequence"/>
</dbReference>
<name>A0A8S2FX51_9BILA</name>
<gene>
    <name evidence="1" type="ORF">OVA965_LOCUS40898</name>
    <name evidence="2" type="ORF">TMI583_LOCUS42430</name>
</gene>
<comment type="caution">
    <text evidence="1">The sequence shown here is derived from an EMBL/GenBank/DDBJ whole genome shotgun (WGS) entry which is preliminary data.</text>
</comment>
<reference evidence="1" key="1">
    <citation type="submission" date="2021-02" db="EMBL/GenBank/DDBJ databases">
        <authorList>
            <person name="Nowell W R."/>
        </authorList>
    </citation>
    <scope>NUCLEOTIDE SEQUENCE</scope>
</reference>
<protein>
    <submittedName>
        <fullName evidence="1">Uncharacterized protein</fullName>
    </submittedName>
</protein>
<dbReference type="Proteomes" id="UP000682733">
    <property type="component" value="Unassembled WGS sequence"/>
</dbReference>
<feature type="non-terminal residue" evidence="1">
    <location>
        <position position="1"/>
    </location>
</feature>
<dbReference type="EMBL" id="CAJOBA010068696">
    <property type="protein sequence ID" value="CAF4378783.1"/>
    <property type="molecule type" value="Genomic_DNA"/>
</dbReference>
<evidence type="ECO:0000313" key="1">
    <source>
        <dbReference type="EMBL" id="CAF1579905.1"/>
    </source>
</evidence>
<evidence type="ECO:0000313" key="2">
    <source>
        <dbReference type="EMBL" id="CAF4378783.1"/>
    </source>
</evidence>
<organism evidence="1 3">
    <name type="scientific">Didymodactylos carnosus</name>
    <dbReference type="NCBI Taxonomy" id="1234261"/>
    <lineage>
        <taxon>Eukaryota</taxon>
        <taxon>Metazoa</taxon>
        <taxon>Spiralia</taxon>
        <taxon>Gnathifera</taxon>
        <taxon>Rotifera</taxon>
        <taxon>Eurotatoria</taxon>
        <taxon>Bdelloidea</taxon>
        <taxon>Philodinida</taxon>
        <taxon>Philodinidae</taxon>
        <taxon>Didymodactylos</taxon>
    </lineage>
</organism>
<accession>A0A8S2FX51</accession>
<dbReference type="AlphaFoldDB" id="A0A8S2FX51"/>
<evidence type="ECO:0000313" key="3">
    <source>
        <dbReference type="Proteomes" id="UP000677228"/>
    </source>
</evidence>